<comment type="caution">
    <text evidence="2">The sequence shown here is derived from an EMBL/GenBank/DDBJ whole genome shotgun (WGS) entry which is preliminary data.</text>
</comment>
<dbReference type="CDD" id="cd13544">
    <property type="entry name" value="PBP2_Fbp_like_1"/>
    <property type="match status" value="1"/>
</dbReference>
<reference evidence="2" key="1">
    <citation type="journal article" date="2014" name="Int. J. Syst. Evol. Microbiol.">
        <title>Complete genome sequence of Corynebacterium casei LMG S-19264T (=DSM 44701T), isolated from a smear-ripened cheese.</title>
        <authorList>
            <consortium name="US DOE Joint Genome Institute (JGI-PGF)"/>
            <person name="Walter F."/>
            <person name="Albersmeier A."/>
            <person name="Kalinowski J."/>
            <person name="Ruckert C."/>
        </authorList>
    </citation>
    <scope>NUCLEOTIDE SEQUENCE</scope>
    <source>
        <strain evidence="2">VKM B-2484</strain>
    </source>
</reference>
<dbReference type="AlphaFoldDB" id="A0A9W6MZV4"/>
<protein>
    <submittedName>
        <fullName evidence="2">2-aminoethylphosphonate ABC transporter substrate-binding protein</fullName>
    </submittedName>
</protein>
<dbReference type="Pfam" id="PF13343">
    <property type="entry name" value="SBP_bac_6"/>
    <property type="match status" value="1"/>
</dbReference>
<evidence type="ECO:0000313" key="2">
    <source>
        <dbReference type="EMBL" id="GLK72357.1"/>
    </source>
</evidence>
<dbReference type="PIRSF" id="PIRSF002825">
    <property type="entry name" value="CfbpA"/>
    <property type="match status" value="1"/>
</dbReference>
<gene>
    <name evidence="2" type="ORF">GCM10017643_24730</name>
</gene>
<evidence type="ECO:0000256" key="1">
    <source>
        <dbReference type="ARBA" id="ARBA00022729"/>
    </source>
</evidence>
<name>A0A9W6MZV4_9HYPH</name>
<keyword evidence="1" id="KW-0732">Signal</keyword>
<organism evidence="2 3">
    <name type="scientific">Ancylobacter dichloromethanicus</name>
    <dbReference type="NCBI Taxonomy" id="518825"/>
    <lineage>
        <taxon>Bacteria</taxon>
        <taxon>Pseudomonadati</taxon>
        <taxon>Pseudomonadota</taxon>
        <taxon>Alphaproteobacteria</taxon>
        <taxon>Hyphomicrobiales</taxon>
        <taxon>Xanthobacteraceae</taxon>
        <taxon>Ancylobacter</taxon>
    </lineage>
</organism>
<dbReference type="EMBL" id="BSFJ01000013">
    <property type="protein sequence ID" value="GLK72357.1"/>
    <property type="molecule type" value="Genomic_DNA"/>
</dbReference>
<dbReference type="Proteomes" id="UP001143370">
    <property type="component" value="Unassembled WGS sequence"/>
</dbReference>
<evidence type="ECO:0000313" key="3">
    <source>
        <dbReference type="Proteomes" id="UP001143370"/>
    </source>
</evidence>
<proteinExistence type="predicted"/>
<reference evidence="2" key="2">
    <citation type="submission" date="2023-01" db="EMBL/GenBank/DDBJ databases">
        <authorList>
            <person name="Sun Q."/>
            <person name="Evtushenko L."/>
        </authorList>
    </citation>
    <scope>NUCLEOTIDE SEQUENCE</scope>
    <source>
        <strain evidence="2">VKM B-2484</strain>
    </source>
</reference>
<dbReference type="GO" id="GO:0030288">
    <property type="term" value="C:outer membrane-bounded periplasmic space"/>
    <property type="evidence" value="ECO:0007669"/>
    <property type="project" value="TreeGrafter"/>
</dbReference>
<sequence length="353" mass="38843">MGIGNKEENMRSFACLLSTTAAAALVVGVVAPAAAKTQLTVYSTLQKEVLTPYEQAFEKAHPDIDITWVRDAGGVIHARLLAERDNPRADVLFGVPVTNIVSLARDGLIEPYAPADYKKLQPMFRDKNDPPYWTGLEMYLNIVCFNTVEAEKRGIPKPKTWADLADPVYKGQIAMPNPTMSNTGYGYVHSWIQKMGEEKAWAFLDKLHQNVSVYTNSSSTPCKYAATGEYVVGLSTDLTGPFLKTKGAPIDLLVPSDETAWDIESTAMVKGSRNPEAAKILINWGASREAHELFNKYYGSVGMDGINGGPPNSIPDGAKKAQDYSVEWSIDNRTPILTEWAKRYDSKSEPKSN</sequence>
<dbReference type="GO" id="GO:0030976">
    <property type="term" value="F:thiamine pyrophosphate binding"/>
    <property type="evidence" value="ECO:0007669"/>
    <property type="project" value="TreeGrafter"/>
</dbReference>
<dbReference type="SUPFAM" id="SSF53850">
    <property type="entry name" value="Periplasmic binding protein-like II"/>
    <property type="match status" value="1"/>
</dbReference>
<dbReference type="GO" id="GO:0030975">
    <property type="term" value="F:thiamine binding"/>
    <property type="evidence" value="ECO:0007669"/>
    <property type="project" value="TreeGrafter"/>
</dbReference>
<dbReference type="Gene3D" id="3.40.190.10">
    <property type="entry name" value="Periplasmic binding protein-like II"/>
    <property type="match status" value="2"/>
</dbReference>
<dbReference type="GO" id="GO:0015888">
    <property type="term" value="P:thiamine transport"/>
    <property type="evidence" value="ECO:0007669"/>
    <property type="project" value="TreeGrafter"/>
</dbReference>
<dbReference type="PANTHER" id="PTHR30006">
    <property type="entry name" value="THIAMINE-BINDING PERIPLASMIC PROTEIN-RELATED"/>
    <property type="match status" value="1"/>
</dbReference>
<keyword evidence="3" id="KW-1185">Reference proteome</keyword>
<dbReference type="InterPro" id="IPR026045">
    <property type="entry name" value="Ferric-bd"/>
</dbReference>
<dbReference type="PANTHER" id="PTHR30006:SF2">
    <property type="entry name" value="ABC TRANSPORTER SUBSTRATE-BINDING PROTEIN"/>
    <property type="match status" value="1"/>
</dbReference>
<accession>A0A9W6MZV4</accession>